<evidence type="ECO:0000313" key="1">
    <source>
        <dbReference type="EMBL" id="NEU68425.1"/>
    </source>
</evidence>
<protein>
    <submittedName>
        <fullName evidence="1">Uncharacterized protein</fullName>
    </submittedName>
</protein>
<organism evidence="1 2">
    <name type="scientific">Spirosoma agri</name>
    <dbReference type="NCBI Taxonomy" id="1987381"/>
    <lineage>
        <taxon>Bacteria</taxon>
        <taxon>Pseudomonadati</taxon>
        <taxon>Bacteroidota</taxon>
        <taxon>Cytophagia</taxon>
        <taxon>Cytophagales</taxon>
        <taxon>Cytophagaceae</taxon>
        <taxon>Spirosoma</taxon>
    </lineage>
</organism>
<comment type="caution">
    <text evidence="1">The sequence shown here is derived from an EMBL/GenBank/DDBJ whole genome shotgun (WGS) entry which is preliminary data.</text>
</comment>
<dbReference type="Proteomes" id="UP000477386">
    <property type="component" value="Unassembled WGS sequence"/>
</dbReference>
<evidence type="ECO:0000313" key="2">
    <source>
        <dbReference type="Proteomes" id="UP000477386"/>
    </source>
</evidence>
<dbReference type="AlphaFoldDB" id="A0A6M0IL81"/>
<proteinExistence type="predicted"/>
<keyword evidence="2" id="KW-1185">Reference proteome</keyword>
<dbReference type="EMBL" id="JAAGNZ010000001">
    <property type="protein sequence ID" value="NEU68425.1"/>
    <property type="molecule type" value="Genomic_DNA"/>
</dbReference>
<accession>A0A6M0IL81</accession>
<name>A0A6M0IL81_9BACT</name>
<reference evidence="1 2" key="1">
    <citation type="submission" date="2020-02" db="EMBL/GenBank/DDBJ databases">
        <title>Draft genome sequence of two Spirosoma agri KCTC 52727 and Spirosoma terrae KCTC 52035.</title>
        <authorList>
            <person name="Rojas J."/>
            <person name="Ambika Manirajan B."/>
            <person name="Ratering S."/>
            <person name="Suarez C."/>
            <person name="Schnell S."/>
        </authorList>
    </citation>
    <scope>NUCLEOTIDE SEQUENCE [LARGE SCALE GENOMIC DNA]</scope>
    <source>
        <strain evidence="1 2">KCTC 52727</strain>
    </source>
</reference>
<gene>
    <name evidence="1" type="ORF">GK091_16170</name>
</gene>
<sequence>MTIIFNYLFTKSGDGFVCRVPVRMLNKDVLLKGMRLDSLNSEGVDIQQWVDKNLDVTINDGVYSIAGLAD</sequence>
<dbReference type="RefSeq" id="WP_164040259.1">
    <property type="nucleotide sequence ID" value="NZ_JAAGNZ010000001.1"/>
</dbReference>